<dbReference type="InterPro" id="IPR043129">
    <property type="entry name" value="ATPase_NBD"/>
</dbReference>
<dbReference type="EMBL" id="JAESVA010000011">
    <property type="protein sequence ID" value="MCB8883213.1"/>
    <property type="molecule type" value="Genomic_DNA"/>
</dbReference>
<dbReference type="Proteomes" id="UP000721844">
    <property type="component" value="Unassembled WGS sequence"/>
</dbReference>
<dbReference type="Gene3D" id="3.30.420.380">
    <property type="match status" value="1"/>
</dbReference>
<keyword evidence="2" id="KW-1185">Reference proteome</keyword>
<sequence length="345" mass="37322">MLAEFLTWWTRQWQTLVPISSKLLPDGKTPGVTVRVQSTGDDLNISLEIGGDGQQTVVLPLNDEGLALLRAMPGAKHAPLRLLLPPGTILERAVSLPSAVERDLGQVLQYDMNRLTPFTVADVFWDWVVAGQDKRLGKLDVRLRLAKRDKLAPILGALQTYGLHPDCMESRGAQAGSPFRVIRLKQEKTTRSARTPIRIAALAVCCLLFVTLCATPFLRQQIEIATIGRQIAALQPSVAAAASLRRSITADAESNSVLSVERSLSGAPLQVLASVTDALPDGTWLTDLTLQQRVLRLDGESHAAAQLIGKLAGVDLIGNPAFIAPVTSDTDRHTDVFSISAEIRP</sequence>
<evidence type="ECO:0000313" key="2">
    <source>
        <dbReference type="Proteomes" id="UP000721844"/>
    </source>
</evidence>
<accession>A0A963Z5Y6</accession>
<dbReference type="Pfam" id="PF05137">
    <property type="entry name" value="PilN"/>
    <property type="match status" value="1"/>
</dbReference>
<comment type="caution">
    <text evidence="1">The sequence shown here is derived from an EMBL/GenBank/DDBJ whole genome shotgun (WGS) entry which is preliminary data.</text>
</comment>
<dbReference type="SUPFAM" id="SSF53067">
    <property type="entry name" value="Actin-like ATPase domain"/>
    <property type="match status" value="1"/>
</dbReference>
<protein>
    <submittedName>
        <fullName evidence="1">PilN domain-containing protein</fullName>
    </submittedName>
</protein>
<dbReference type="AlphaFoldDB" id="A0A963Z5Y6"/>
<reference evidence="1 2" key="1">
    <citation type="journal article" date="2021" name="Microorganisms">
        <title>Acidisoma silvae sp. nov. and Acidisomacellulosilytica sp. nov., Two Acidophilic Bacteria Isolated from Decaying Wood, Hydrolyzing Cellulose and Producing Poly-3-hydroxybutyrate.</title>
        <authorList>
            <person name="Mieszkin S."/>
            <person name="Pouder E."/>
            <person name="Uroz S."/>
            <person name="Simon-Colin C."/>
            <person name="Alain K."/>
        </authorList>
    </citation>
    <scope>NUCLEOTIDE SEQUENCE [LARGE SCALE GENOMIC DNA]</scope>
    <source>
        <strain evidence="1 2">HW T5.17</strain>
    </source>
</reference>
<proteinExistence type="predicted"/>
<dbReference type="PANTHER" id="PTHR40278">
    <property type="entry name" value="DNA UTILIZATION PROTEIN HOFN"/>
    <property type="match status" value="1"/>
</dbReference>
<organism evidence="1 2">
    <name type="scientific">Acidisoma cellulosilyticum</name>
    <dbReference type="NCBI Taxonomy" id="2802395"/>
    <lineage>
        <taxon>Bacteria</taxon>
        <taxon>Pseudomonadati</taxon>
        <taxon>Pseudomonadota</taxon>
        <taxon>Alphaproteobacteria</taxon>
        <taxon>Acetobacterales</taxon>
        <taxon>Acidocellaceae</taxon>
        <taxon>Acidisoma</taxon>
    </lineage>
</organism>
<dbReference type="InterPro" id="IPR007813">
    <property type="entry name" value="PilN"/>
</dbReference>
<evidence type="ECO:0000313" key="1">
    <source>
        <dbReference type="EMBL" id="MCB8883213.1"/>
    </source>
</evidence>
<gene>
    <name evidence="1" type="ORF">ACELLULO517_23390</name>
</gene>
<dbReference type="PANTHER" id="PTHR40278:SF1">
    <property type="entry name" value="DNA UTILIZATION PROTEIN HOFN"/>
    <property type="match status" value="1"/>
</dbReference>
<dbReference type="InterPro" id="IPR052534">
    <property type="entry name" value="Extracell_DNA_Util/SecSys_Comp"/>
</dbReference>
<name>A0A963Z5Y6_9PROT</name>
<dbReference type="RefSeq" id="WP_227309866.1">
    <property type="nucleotide sequence ID" value="NZ_JAESVA010000011.1"/>
</dbReference>